<organism evidence="1 2">
    <name type="scientific">Candidatus Gottesmanbacteria bacterium GW2011_GWA2_47_9</name>
    <dbReference type="NCBI Taxonomy" id="1618445"/>
    <lineage>
        <taxon>Bacteria</taxon>
        <taxon>Candidatus Gottesmaniibacteriota</taxon>
    </lineage>
</organism>
<sequence length="92" mass="10938">MFELMTEENKELFSNFKEIHDEYALNPPEWQKLFNEYGSEIMDVVRDYERRLCAKQTRGNYGKFSAKLSEKFWDEVRSVFPKINFVGVKTGG</sequence>
<name>A0A0G1WCZ6_9BACT</name>
<comment type="caution">
    <text evidence="1">The sequence shown here is derived from an EMBL/GenBank/DDBJ whole genome shotgun (WGS) entry which is preliminary data.</text>
</comment>
<gene>
    <name evidence="1" type="ORF">UY16_C0011G0006</name>
</gene>
<evidence type="ECO:0000313" key="2">
    <source>
        <dbReference type="Proteomes" id="UP000034739"/>
    </source>
</evidence>
<protein>
    <submittedName>
        <fullName evidence="1">Uncharacterized protein</fullName>
    </submittedName>
</protein>
<accession>A0A0G1WCZ6</accession>
<dbReference type="AlphaFoldDB" id="A0A0G1WCZ6"/>
<reference evidence="1 2" key="1">
    <citation type="journal article" date="2015" name="Nature">
        <title>rRNA introns, odd ribosomes, and small enigmatic genomes across a large radiation of phyla.</title>
        <authorList>
            <person name="Brown C.T."/>
            <person name="Hug L.A."/>
            <person name="Thomas B.C."/>
            <person name="Sharon I."/>
            <person name="Castelle C.J."/>
            <person name="Singh A."/>
            <person name="Wilkins M.J."/>
            <person name="Williams K.H."/>
            <person name="Banfield J.F."/>
        </authorList>
    </citation>
    <scope>NUCLEOTIDE SEQUENCE [LARGE SCALE GENOMIC DNA]</scope>
</reference>
<dbReference type="EMBL" id="LCOY01000011">
    <property type="protein sequence ID" value="KKU88213.1"/>
    <property type="molecule type" value="Genomic_DNA"/>
</dbReference>
<evidence type="ECO:0000313" key="1">
    <source>
        <dbReference type="EMBL" id="KKU88213.1"/>
    </source>
</evidence>
<proteinExistence type="predicted"/>
<dbReference type="Proteomes" id="UP000034739">
    <property type="component" value="Unassembled WGS sequence"/>
</dbReference>